<name>A0A5C5WVW9_9BACT</name>
<dbReference type="RefSeq" id="WP_146514713.1">
    <property type="nucleotide sequence ID" value="NZ_SJPI01000001.1"/>
</dbReference>
<feature type="region of interest" description="Disordered" evidence="1">
    <location>
        <begin position="1"/>
        <end position="27"/>
    </location>
</feature>
<dbReference type="OrthoDB" id="239512at2"/>
<reference evidence="4 5" key="1">
    <citation type="submission" date="2019-02" db="EMBL/GenBank/DDBJ databases">
        <title>Deep-cultivation of Planctomycetes and their phenomic and genomic characterization uncovers novel biology.</title>
        <authorList>
            <person name="Wiegand S."/>
            <person name="Jogler M."/>
            <person name="Boedeker C."/>
            <person name="Pinto D."/>
            <person name="Vollmers J."/>
            <person name="Rivas-Marin E."/>
            <person name="Kohn T."/>
            <person name="Peeters S.H."/>
            <person name="Heuer A."/>
            <person name="Rast P."/>
            <person name="Oberbeckmann S."/>
            <person name="Bunk B."/>
            <person name="Jeske O."/>
            <person name="Meyerdierks A."/>
            <person name="Storesund J.E."/>
            <person name="Kallscheuer N."/>
            <person name="Luecker S."/>
            <person name="Lage O.M."/>
            <person name="Pohl T."/>
            <person name="Merkel B.J."/>
            <person name="Hornburger P."/>
            <person name="Mueller R.-W."/>
            <person name="Bruemmer F."/>
            <person name="Labrenz M."/>
            <person name="Spormann A.M."/>
            <person name="Op Den Camp H."/>
            <person name="Overmann J."/>
            <person name="Amann R."/>
            <person name="Jetten M.S.M."/>
            <person name="Mascher T."/>
            <person name="Medema M.H."/>
            <person name="Devos D.P."/>
            <person name="Kaster A.-K."/>
            <person name="Ovreas L."/>
            <person name="Rohde M."/>
            <person name="Galperin M.Y."/>
            <person name="Jogler C."/>
        </authorList>
    </citation>
    <scope>NUCLEOTIDE SEQUENCE [LARGE SCALE GENOMIC DNA]</scope>
    <source>
        <strain evidence="4 5">Pla22</strain>
    </source>
</reference>
<organism evidence="4 5">
    <name type="scientific">Rubripirellula amarantea</name>
    <dbReference type="NCBI Taxonomy" id="2527999"/>
    <lineage>
        <taxon>Bacteria</taxon>
        <taxon>Pseudomonadati</taxon>
        <taxon>Planctomycetota</taxon>
        <taxon>Planctomycetia</taxon>
        <taxon>Pirellulales</taxon>
        <taxon>Pirellulaceae</taxon>
        <taxon>Rubripirellula</taxon>
    </lineage>
</organism>
<dbReference type="CDD" id="cd00198">
    <property type="entry name" value="vWFA"/>
    <property type="match status" value="1"/>
</dbReference>
<evidence type="ECO:0000256" key="1">
    <source>
        <dbReference type="SAM" id="MobiDB-lite"/>
    </source>
</evidence>
<proteinExistence type="predicted"/>
<evidence type="ECO:0000313" key="5">
    <source>
        <dbReference type="Proteomes" id="UP000316598"/>
    </source>
</evidence>
<keyword evidence="5" id="KW-1185">Reference proteome</keyword>
<feature type="transmembrane region" description="Helical" evidence="2">
    <location>
        <begin position="45"/>
        <end position="68"/>
    </location>
</feature>
<protein>
    <recommendedName>
        <fullName evidence="3">VWFA domain-containing protein</fullName>
    </recommendedName>
</protein>
<comment type="caution">
    <text evidence="4">The sequence shown here is derived from an EMBL/GenBank/DDBJ whole genome shotgun (WGS) entry which is preliminary data.</text>
</comment>
<feature type="compositionally biased region" description="Basic and acidic residues" evidence="1">
    <location>
        <begin position="1"/>
        <end position="10"/>
    </location>
</feature>
<gene>
    <name evidence="4" type="ORF">Pla22_23590</name>
</gene>
<evidence type="ECO:0000256" key="2">
    <source>
        <dbReference type="SAM" id="Phobius"/>
    </source>
</evidence>
<feature type="domain" description="VWFA" evidence="3">
    <location>
        <begin position="194"/>
        <end position="349"/>
    </location>
</feature>
<evidence type="ECO:0000313" key="4">
    <source>
        <dbReference type="EMBL" id="TWT54708.1"/>
    </source>
</evidence>
<dbReference type="SUPFAM" id="SSF53300">
    <property type="entry name" value="vWA-like"/>
    <property type="match status" value="1"/>
</dbReference>
<dbReference type="Proteomes" id="UP000316598">
    <property type="component" value="Unassembled WGS sequence"/>
</dbReference>
<keyword evidence="2" id="KW-0812">Transmembrane</keyword>
<dbReference type="InterPro" id="IPR036465">
    <property type="entry name" value="vWFA_dom_sf"/>
</dbReference>
<keyword evidence="2" id="KW-0472">Membrane</keyword>
<dbReference type="InterPro" id="IPR002035">
    <property type="entry name" value="VWF_A"/>
</dbReference>
<dbReference type="AlphaFoldDB" id="A0A5C5WVW9"/>
<dbReference type="PROSITE" id="PS50234">
    <property type="entry name" value="VWFA"/>
    <property type="match status" value="1"/>
</dbReference>
<sequence>MTDSDPKPDTTSRPSPESLDSAEPVDSWMPDELEPMGFFENAENVALIGSMLVHLIIILSLAMVPLAIRLEDEAVVIVSKTPEYEQEEIETIDDITYSDIPQVQVGAASLEDAGMAEASAEMFAEVSEIPMPLDLEPDDLGDIMVNKMFDQAVAPLDKLEDQKGKVGQGAAGAVGAVDRITFEVLKEMEESPTLVVWMFDLSGSLERQRRDIRNRFDRIYSELGIAEASGSKSFANNEDKESPLLTSIMGFGQEVKLFTPEPISDLDEIKSIIDEEFTVDTSGEEKVFTAIASAANQYKSLAKPRGNRGPLRKVMFIVVTDEKGDDEYLLETSIKSCRNLGIPVYVIGVPAPFGRQHTLVKYVDPDPTYDQTPQFAQVDQGPETFYPEHVQVGFTGDFQQEPVIDSGFGPYALTRLCYETGGIYFTVHPNRNVSRKVRRGELDAFASELEYFFDPTVMQKYRPDYLTQRDYENQIKASPLRMALKTAAEMKPVTGLSRPRMRFVRREDAQLVGDLSEAQKEPAKLEYDLRVISETLMRGFKHREDETSLRWRAGYDLAMGRVLAQKVRTETYNAILAEAKSKAFKDPKNNTWVLEPSEDITVGSRWQNEAAMAKKLLQGVVDDHAGTPWALLASEELKVPIGWKWTETYTDLNPPKPNPGNGNNNPPRPPKDDKAKMLKKRPKDAVLRL</sequence>
<dbReference type="Gene3D" id="3.40.50.410">
    <property type="entry name" value="von Willebrand factor, type A domain"/>
    <property type="match status" value="1"/>
</dbReference>
<feature type="region of interest" description="Disordered" evidence="1">
    <location>
        <begin position="650"/>
        <end position="689"/>
    </location>
</feature>
<evidence type="ECO:0000259" key="3">
    <source>
        <dbReference type="PROSITE" id="PS50234"/>
    </source>
</evidence>
<dbReference type="EMBL" id="SJPI01000001">
    <property type="protein sequence ID" value="TWT54708.1"/>
    <property type="molecule type" value="Genomic_DNA"/>
</dbReference>
<keyword evidence="2" id="KW-1133">Transmembrane helix</keyword>
<accession>A0A5C5WVW9</accession>